<dbReference type="EMBL" id="WCXA01000004">
    <property type="protein sequence ID" value="KAB3866033.1"/>
    <property type="molecule type" value="Genomic_DNA"/>
</dbReference>
<comment type="caution">
    <text evidence="1">The sequence shown here is derived from an EMBL/GenBank/DDBJ whole genome shotgun (WGS) entry which is preliminary data.</text>
</comment>
<sequence length="92" mass="10513">MKIDFQHFNVYMAVNHKSAWTMDVRESFADMIYNNVNGIKAHSLAMKIYGSEGEADYTDDEVKLVRIVAERLCVPGFIDGLNEQLDNNPNNE</sequence>
<accession>A0A7J5GAC0</accession>
<evidence type="ECO:0000313" key="1">
    <source>
        <dbReference type="EMBL" id="KAB3866033.1"/>
    </source>
</evidence>
<organism evidence="1 2">
    <name type="scientific">Phocaeicola vulgatus</name>
    <name type="common">Bacteroides vulgatus</name>
    <dbReference type="NCBI Taxonomy" id="821"/>
    <lineage>
        <taxon>Bacteria</taxon>
        <taxon>Pseudomonadati</taxon>
        <taxon>Bacteroidota</taxon>
        <taxon>Bacteroidia</taxon>
        <taxon>Bacteroidales</taxon>
        <taxon>Bacteroidaceae</taxon>
        <taxon>Phocaeicola</taxon>
    </lineage>
</organism>
<evidence type="ECO:0000313" key="2">
    <source>
        <dbReference type="Proteomes" id="UP000470332"/>
    </source>
</evidence>
<reference evidence="1 2" key="1">
    <citation type="journal article" date="2019" name="Nat. Med.">
        <title>A library of human gut bacterial isolates paired with longitudinal multiomics data enables mechanistic microbiome research.</title>
        <authorList>
            <person name="Poyet M."/>
            <person name="Groussin M."/>
            <person name="Gibbons S.M."/>
            <person name="Avila-Pacheco J."/>
            <person name="Jiang X."/>
            <person name="Kearney S.M."/>
            <person name="Perrotta A.R."/>
            <person name="Berdy B."/>
            <person name="Zhao S."/>
            <person name="Lieberman T.D."/>
            <person name="Swanson P.K."/>
            <person name="Smith M."/>
            <person name="Roesemann S."/>
            <person name="Alexander J.E."/>
            <person name="Rich S.A."/>
            <person name="Livny J."/>
            <person name="Vlamakis H."/>
            <person name="Clish C."/>
            <person name="Bullock K."/>
            <person name="Deik A."/>
            <person name="Scott J."/>
            <person name="Pierce K.A."/>
            <person name="Xavier R.J."/>
            <person name="Alm E.J."/>
        </authorList>
    </citation>
    <scope>NUCLEOTIDE SEQUENCE [LARGE SCALE GENOMIC DNA]</scope>
    <source>
        <strain evidence="1 2">BIOML-A9</strain>
    </source>
</reference>
<name>A0A7J5GAC0_PHOVU</name>
<protein>
    <submittedName>
        <fullName evidence="1">Uncharacterized protein</fullName>
    </submittedName>
</protein>
<dbReference type="Proteomes" id="UP000470332">
    <property type="component" value="Unassembled WGS sequence"/>
</dbReference>
<gene>
    <name evidence="1" type="ORF">GAS37_02580</name>
</gene>
<dbReference type="AlphaFoldDB" id="A0A7J5GAC0"/>
<proteinExistence type="predicted"/>